<name>H2Y4B6_CIOSA</name>
<reference evidence="5" key="1">
    <citation type="submission" date="2003-08" db="EMBL/GenBank/DDBJ databases">
        <authorList>
            <person name="Birren B."/>
            <person name="Nusbaum C."/>
            <person name="Abebe A."/>
            <person name="Abouelleil A."/>
            <person name="Adekoya E."/>
            <person name="Ait-zahra M."/>
            <person name="Allen N."/>
            <person name="Allen T."/>
            <person name="An P."/>
            <person name="Anderson M."/>
            <person name="Anderson S."/>
            <person name="Arachchi H."/>
            <person name="Armbruster J."/>
            <person name="Bachantsang P."/>
            <person name="Baldwin J."/>
            <person name="Barry A."/>
            <person name="Bayul T."/>
            <person name="Blitshsteyn B."/>
            <person name="Bloom T."/>
            <person name="Blye J."/>
            <person name="Boguslavskiy L."/>
            <person name="Borowsky M."/>
            <person name="Boukhgalter B."/>
            <person name="Brunache A."/>
            <person name="Butler J."/>
            <person name="Calixte N."/>
            <person name="Calvo S."/>
            <person name="Camarata J."/>
            <person name="Campo K."/>
            <person name="Chang J."/>
            <person name="Cheshatsang Y."/>
            <person name="Citroen M."/>
            <person name="Collymore A."/>
            <person name="Considine T."/>
            <person name="Cook A."/>
            <person name="Cooke P."/>
            <person name="Corum B."/>
            <person name="Cuomo C."/>
            <person name="David R."/>
            <person name="Dawoe T."/>
            <person name="Degray S."/>
            <person name="Dodge S."/>
            <person name="Dooley K."/>
            <person name="Dorje P."/>
            <person name="Dorjee K."/>
            <person name="Dorris L."/>
            <person name="Duffey N."/>
            <person name="Dupes A."/>
            <person name="Elkins T."/>
            <person name="Engels R."/>
            <person name="Erickson J."/>
            <person name="Farina A."/>
            <person name="Faro S."/>
            <person name="Ferreira P."/>
            <person name="Fischer H."/>
            <person name="Fitzgerald M."/>
            <person name="Foley K."/>
            <person name="Gage D."/>
            <person name="Galagan J."/>
            <person name="Gearin G."/>
            <person name="Gnerre S."/>
            <person name="Gnirke A."/>
            <person name="Goyette A."/>
            <person name="Graham J."/>
            <person name="Grandbois E."/>
            <person name="Gyaltsen K."/>
            <person name="Hafez N."/>
            <person name="Hagopian D."/>
            <person name="Hagos B."/>
            <person name="Hall J."/>
            <person name="Hatcher B."/>
            <person name="Heller A."/>
            <person name="Higgins H."/>
            <person name="Honan T."/>
            <person name="Horn A."/>
            <person name="Houde N."/>
            <person name="Hughes L."/>
            <person name="Hulme W."/>
            <person name="Husby E."/>
            <person name="Iliev I."/>
            <person name="Jaffe D."/>
            <person name="Jones C."/>
            <person name="Kamal M."/>
            <person name="Kamat A."/>
            <person name="Kamvysselis M."/>
            <person name="Karlsson E."/>
            <person name="Kells C."/>
            <person name="Kieu A."/>
            <person name="Kisner P."/>
            <person name="Kodira C."/>
            <person name="Kulbokas E."/>
            <person name="Labutti K."/>
            <person name="Lama D."/>
            <person name="Landers T."/>
            <person name="Leger J."/>
            <person name="Levine S."/>
            <person name="Lewis D."/>
            <person name="Lewis T."/>
            <person name="Lindblad-toh K."/>
            <person name="Liu X."/>
            <person name="Lokyitsang T."/>
            <person name="Lokyitsang Y."/>
            <person name="Lucien O."/>
            <person name="Lui A."/>
            <person name="Ma L.J."/>
            <person name="Mabbitt R."/>
            <person name="Macdonald J."/>
            <person name="Maclean C."/>
            <person name="Major J."/>
            <person name="Manning J."/>
            <person name="Marabella R."/>
            <person name="Maru K."/>
            <person name="Matthews C."/>
            <person name="Mauceli E."/>
            <person name="Mccarthy M."/>
            <person name="Mcdonough S."/>
            <person name="Mcghee T."/>
            <person name="Meldrim J."/>
            <person name="Meneus L."/>
            <person name="Mesirov J."/>
            <person name="Mihalev A."/>
            <person name="Mihova T."/>
            <person name="Mikkelsen T."/>
            <person name="Mlenga V."/>
            <person name="Moru K."/>
            <person name="Mozes J."/>
            <person name="Mulrain L."/>
            <person name="Munson G."/>
            <person name="Naylor J."/>
            <person name="Newes C."/>
            <person name="Nguyen C."/>
            <person name="Nguyen N."/>
            <person name="Nguyen T."/>
            <person name="Nicol R."/>
            <person name="Nielsen C."/>
            <person name="Nizzari M."/>
            <person name="Norbu C."/>
            <person name="Norbu N."/>
            <person name="O'donnell P."/>
            <person name="Okoawo O."/>
            <person name="O'leary S."/>
            <person name="Omotosho B."/>
            <person name="O'neill K."/>
            <person name="Osman S."/>
            <person name="Parker S."/>
            <person name="Perrin D."/>
            <person name="Phunkhang P."/>
            <person name="Piqani B."/>
            <person name="Purcell S."/>
            <person name="Rachupka T."/>
            <person name="Ramasamy U."/>
            <person name="Rameau R."/>
            <person name="Ray V."/>
            <person name="Raymond C."/>
            <person name="Retta R."/>
            <person name="Richardson S."/>
            <person name="Rise C."/>
            <person name="Rodriguez J."/>
            <person name="Rogers J."/>
            <person name="Rogov P."/>
            <person name="Rutman M."/>
            <person name="Schupbach R."/>
            <person name="Seaman C."/>
            <person name="Settipalli S."/>
            <person name="Sharpe T."/>
            <person name="Sheridan J."/>
            <person name="Sherpa N."/>
            <person name="Shi J."/>
            <person name="Smirnov S."/>
            <person name="Smith C."/>
            <person name="Sougnez C."/>
            <person name="Spencer B."/>
            <person name="Stalker J."/>
            <person name="Stange-thomann N."/>
            <person name="Stavropoulos S."/>
            <person name="Stetson K."/>
            <person name="Stone C."/>
            <person name="Stone S."/>
            <person name="Stubbs M."/>
            <person name="Talamas J."/>
            <person name="Tchuinga P."/>
            <person name="Tenzing P."/>
            <person name="Tesfaye S."/>
            <person name="Theodore J."/>
            <person name="Thoulutsang Y."/>
            <person name="Topham K."/>
            <person name="Towey S."/>
            <person name="Tsamla T."/>
            <person name="Tsomo N."/>
            <person name="Vallee D."/>
            <person name="Vassiliev H."/>
            <person name="Venkataraman V."/>
            <person name="Vinson J."/>
            <person name="Vo A."/>
            <person name="Wade C."/>
            <person name="Wang S."/>
            <person name="Wangchuk T."/>
            <person name="Wangdi T."/>
            <person name="Whittaker C."/>
            <person name="Wilkinson J."/>
            <person name="Wu Y."/>
            <person name="Wyman D."/>
            <person name="Yadav S."/>
            <person name="Yang S."/>
            <person name="Yang X."/>
            <person name="Yeager S."/>
            <person name="Yee E."/>
            <person name="Young G."/>
            <person name="Zainoun J."/>
            <person name="Zembeck L."/>
            <person name="Zimmer A."/>
            <person name="Zody M."/>
            <person name="Lander E."/>
        </authorList>
    </citation>
    <scope>NUCLEOTIDE SEQUENCE [LARGE SCALE GENOMIC DNA]</scope>
</reference>
<dbReference type="GeneTree" id="ENSGT00390000002237"/>
<dbReference type="InterPro" id="IPR038021">
    <property type="entry name" value="Putative_hydro-lyase"/>
</dbReference>
<reference evidence="4" key="2">
    <citation type="submission" date="2025-08" db="UniProtKB">
        <authorList>
            <consortium name="Ensembl"/>
        </authorList>
    </citation>
    <scope>IDENTIFICATION</scope>
</reference>
<feature type="domain" description="D-glutamate cyclase-like C-terminal" evidence="3">
    <location>
        <begin position="265"/>
        <end position="564"/>
    </location>
</feature>
<dbReference type="PANTHER" id="PTHR32022">
    <property type="entry name" value="D-GLUTAMATE CYCLASE, MITOCHONDRIAL"/>
    <property type="match status" value="1"/>
</dbReference>
<organism evidence="4 5">
    <name type="scientific">Ciona savignyi</name>
    <name type="common">Pacific transparent sea squirt</name>
    <dbReference type="NCBI Taxonomy" id="51511"/>
    <lineage>
        <taxon>Eukaryota</taxon>
        <taxon>Metazoa</taxon>
        <taxon>Chordata</taxon>
        <taxon>Tunicata</taxon>
        <taxon>Ascidiacea</taxon>
        <taxon>Phlebobranchia</taxon>
        <taxon>Cionidae</taxon>
        <taxon>Ciona</taxon>
    </lineage>
</organism>
<keyword evidence="5" id="KW-1185">Reference proteome</keyword>
<dbReference type="Gene3D" id="3.30.2040.10">
    <property type="entry name" value="PSTPO5379-like domain"/>
    <property type="match status" value="1"/>
</dbReference>
<dbReference type="Ensembl" id="ENSCSAVT00000000165.1">
    <property type="protein sequence ID" value="ENSCSAVP00000000164.1"/>
    <property type="gene ID" value="ENSCSAVG00000000093.1"/>
</dbReference>
<dbReference type="InParanoid" id="H2Y4B6"/>
<accession>H2Y4B6</accession>
<evidence type="ECO:0000259" key="3">
    <source>
        <dbReference type="Pfam" id="PF14336"/>
    </source>
</evidence>
<dbReference type="Pfam" id="PF07286">
    <property type="entry name" value="D-Glu_cyclase"/>
    <property type="match status" value="1"/>
</dbReference>
<dbReference type="Proteomes" id="UP000007875">
    <property type="component" value="Unassembled WGS sequence"/>
</dbReference>
<dbReference type="GO" id="GO:0047820">
    <property type="term" value="F:D-glutamate cyclase activity"/>
    <property type="evidence" value="ECO:0007669"/>
    <property type="project" value="TreeGrafter"/>
</dbReference>
<dbReference type="STRING" id="51511.ENSCSAVP00000000164"/>
<dbReference type="Gene3D" id="3.40.1640.10">
    <property type="entry name" value="PSTPO5379-like"/>
    <property type="match status" value="1"/>
</dbReference>
<evidence type="ECO:0000256" key="1">
    <source>
        <dbReference type="ARBA" id="ARBA00007896"/>
    </source>
</evidence>
<evidence type="ECO:0000313" key="4">
    <source>
        <dbReference type="Ensembl" id="ENSCSAVP00000000164.1"/>
    </source>
</evidence>
<proteinExistence type="inferred from homology"/>
<dbReference type="eggNOG" id="ENOG502QV7A">
    <property type="taxonomic scope" value="Eukaryota"/>
</dbReference>
<comment type="similarity">
    <text evidence="1">Belongs to the D-glutamate cyclase family.</text>
</comment>
<dbReference type="FunCoup" id="H2Y4B6">
    <property type="interactions" value="21"/>
</dbReference>
<dbReference type="Gene3D" id="3.90.1640.20">
    <property type="entry name" value="TON_0340"/>
    <property type="match status" value="1"/>
</dbReference>
<protein>
    <recommendedName>
        <fullName evidence="3">D-glutamate cyclase-like C-terminal domain-containing protein</fullName>
    </recommendedName>
</protein>
<dbReference type="AlphaFoldDB" id="H2Y4B6"/>
<dbReference type="GO" id="GO:0006536">
    <property type="term" value="P:glutamate metabolic process"/>
    <property type="evidence" value="ECO:0007669"/>
    <property type="project" value="TreeGrafter"/>
</dbReference>
<dbReference type="InterPro" id="IPR009906">
    <property type="entry name" value="D-Glu_cyclase"/>
</dbReference>
<reference evidence="4" key="3">
    <citation type="submission" date="2025-09" db="UniProtKB">
        <authorList>
            <consortium name="Ensembl"/>
        </authorList>
    </citation>
    <scope>IDENTIFICATION</scope>
</reference>
<evidence type="ECO:0000313" key="5">
    <source>
        <dbReference type="Proteomes" id="UP000007875"/>
    </source>
</evidence>
<keyword evidence="2" id="KW-0456">Lyase</keyword>
<sequence>ALFMNHAHCIVGYKQANLAIVPSKLARDFKEFALGNSGALPLLYVSKVGEVSAGHLCKDSDVRTDVPVYQVVEKGTKTKFEWSDMVTFYFGCSFSFNQILLENKMLTPNARNVSMYRTNIDCYSCGEFQCKMMVSMRAISKDHLSKLHEITAKLPDVHGAPIHYGNSGKIGISDLQDYMGESTEFGENDVPVFWCCGITGIESLTTAKIDRCFTHSPGSMFITDVLQEKAEISTDPKDMCEVVEYSKNLYSAVSKHTIEKMEAIYNIVKSDPGKRGIKNLIAEGGFVKATLALSHANKVAIVTGAPVHLTHQQLDETDGLPGVISLAVALQSLGKTVDVLADEYSIAATRNIIAKCLKLGIIKNNLNVVPTRKFEMFTADKNPNYDVFLATERLGQAKDGHFYSMLAKDLSQYIDPVDDTFMQSTNHPDVVTIAIGDGGNELGMGNALENVVKYIPNGKKIACVISSNNLIAAGVSNWGCYGLALSLYLAMSCPVHERYVRRAVGFPVDVAAMMKNALPSVEREREILNVTEEFGFRDGRSPDTLMSVDGLLFDKEHQQVIRGML</sequence>
<dbReference type="InterPro" id="IPR025504">
    <property type="entry name" value="GLUCM_C"/>
</dbReference>
<dbReference type="PANTHER" id="PTHR32022:SF10">
    <property type="entry name" value="D-GLUTAMATE CYCLASE, MITOCHONDRIAL"/>
    <property type="match status" value="1"/>
</dbReference>
<evidence type="ECO:0000256" key="2">
    <source>
        <dbReference type="ARBA" id="ARBA00023239"/>
    </source>
</evidence>
<dbReference type="Pfam" id="PF14336">
    <property type="entry name" value="GLUCM-like_C"/>
    <property type="match status" value="1"/>
</dbReference>
<dbReference type="SUPFAM" id="SSF160920">
    <property type="entry name" value="PSTPO5379-like"/>
    <property type="match status" value="1"/>
</dbReference>
<dbReference type="FunFam" id="3.30.2040.10:FF:000001">
    <property type="entry name" value="D-glutamate cyclase, mitochondrial"/>
    <property type="match status" value="1"/>
</dbReference>